<dbReference type="Proteomes" id="UP001629246">
    <property type="component" value="Unassembled WGS sequence"/>
</dbReference>
<dbReference type="RefSeq" id="WP_408160474.1">
    <property type="nucleotide sequence ID" value="NZ_JAQQFM010000013.1"/>
</dbReference>
<dbReference type="PROSITE" id="PS51318">
    <property type="entry name" value="TAT"/>
    <property type="match status" value="1"/>
</dbReference>
<organism evidence="2 3">
    <name type="scientific">Herbaspirillum lusitanum</name>
    <dbReference type="NCBI Taxonomy" id="213312"/>
    <lineage>
        <taxon>Bacteria</taxon>
        <taxon>Pseudomonadati</taxon>
        <taxon>Pseudomonadota</taxon>
        <taxon>Betaproteobacteria</taxon>
        <taxon>Burkholderiales</taxon>
        <taxon>Oxalobacteraceae</taxon>
        <taxon>Herbaspirillum</taxon>
    </lineage>
</organism>
<dbReference type="InterPro" id="IPR006311">
    <property type="entry name" value="TAT_signal"/>
</dbReference>
<evidence type="ECO:0000256" key="1">
    <source>
        <dbReference type="SAM" id="SignalP"/>
    </source>
</evidence>
<protein>
    <submittedName>
        <fullName evidence="2">Gluconate 2-dehydrogenase subunit 3 family protein</fullName>
    </submittedName>
</protein>
<feature type="signal peptide" evidence="1">
    <location>
        <begin position="1"/>
        <end position="34"/>
    </location>
</feature>
<gene>
    <name evidence="2" type="ORF">PQR62_23380</name>
</gene>
<dbReference type="EMBL" id="JAQQFM010000013">
    <property type="protein sequence ID" value="MFL9927234.1"/>
    <property type="molecule type" value="Genomic_DNA"/>
</dbReference>
<keyword evidence="1" id="KW-0732">Signal</keyword>
<accession>A0ABW9AFF5</accession>
<evidence type="ECO:0000313" key="3">
    <source>
        <dbReference type="Proteomes" id="UP001629246"/>
    </source>
</evidence>
<sequence>MPDSVPDSRRRFLKTALAGSALAGAATHSSAVLAADHSAATAAETASGYVFLTPSEASFVEALVDHMVPADRHTAKGSDLHINVYFDRTLNGNWGKGDRLYLEGPWKKGLPGQGYQLPLTPAELFRAATLAFDAVLRKTHGKPFPELDSAAKERALQALERGETDLENGIEARLYFSLLYQLTVEGLFADPVYGGNAGKAGWKMVGFPGVIATHTRNIVSFKNKDFPHQTLGIADAS</sequence>
<evidence type="ECO:0000313" key="2">
    <source>
        <dbReference type="EMBL" id="MFL9927234.1"/>
    </source>
</evidence>
<dbReference type="Pfam" id="PF13618">
    <property type="entry name" value="Gluconate_2-dh3"/>
    <property type="match status" value="1"/>
</dbReference>
<keyword evidence="3" id="KW-1185">Reference proteome</keyword>
<dbReference type="InterPro" id="IPR027056">
    <property type="entry name" value="Gluconate_2DH_su3"/>
</dbReference>
<reference evidence="2 3" key="1">
    <citation type="journal article" date="2024" name="Chem. Sci.">
        <title>Discovery of megapolipeptins by genome mining of a Burkholderiales bacteria collection.</title>
        <authorList>
            <person name="Paulo B.S."/>
            <person name="Recchia M.J.J."/>
            <person name="Lee S."/>
            <person name="Fergusson C.H."/>
            <person name="Romanowski S.B."/>
            <person name="Hernandez A."/>
            <person name="Krull N."/>
            <person name="Liu D.Y."/>
            <person name="Cavanagh H."/>
            <person name="Bos A."/>
            <person name="Gray C.A."/>
            <person name="Murphy B.T."/>
            <person name="Linington R.G."/>
            <person name="Eustaquio A.S."/>
        </authorList>
    </citation>
    <scope>NUCLEOTIDE SEQUENCE [LARGE SCALE GENOMIC DNA]</scope>
    <source>
        <strain evidence="2 3">RL21-008-BIB-A</strain>
    </source>
</reference>
<name>A0ABW9AFF5_9BURK</name>
<comment type="caution">
    <text evidence="2">The sequence shown here is derived from an EMBL/GenBank/DDBJ whole genome shotgun (WGS) entry which is preliminary data.</text>
</comment>
<proteinExistence type="predicted"/>
<feature type="chain" id="PRO_5045734887" evidence="1">
    <location>
        <begin position="35"/>
        <end position="237"/>
    </location>
</feature>